<dbReference type="PANTHER" id="PTHR43031:SF1">
    <property type="entry name" value="PYRIDINE NUCLEOTIDE-DISULPHIDE OXIDOREDUCTASE"/>
    <property type="match status" value="1"/>
</dbReference>
<dbReference type="Gene3D" id="3.40.250.10">
    <property type="entry name" value="Rhodanese-like domain"/>
    <property type="match status" value="1"/>
</dbReference>
<evidence type="ECO:0000259" key="1">
    <source>
        <dbReference type="PROSITE" id="PS50206"/>
    </source>
</evidence>
<dbReference type="PANTHER" id="PTHR43031">
    <property type="entry name" value="FAD-DEPENDENT OXIDOREDUCTASE"/>
    <property type="match status" value="1"/>
</dbReference>
<feature type="domain" description="Rhodanese" evidence="1">
    <location>
        <begin position="21"/>
        <end position="107"/>
    </location>
</feature>
<protein>
    <recommendedName>
        <fullName evidence="1">Rhodanese domain-containing protein</fullName>
    </recommendedName>
</protein>
<dbReference type="AlphaFoldDB" id="A0A9W6LKW8"/>
<dbReference type="SMART" id="SM00450">
    <property type="entry name" value="RHOD"/>
    <property type="match status" value="1"/>
</dbReference>
<accession>A0A9W6LKW8</accession>
<dbReference type="FunFam" id="3.40.250.10:FF:000088">
    <property type="entry name" value="Putative NADH oxidase"/>
    <property type="match status" value="1"/>
</dbReference>
<name>A0A9W6LKW8_9BACT</name>
<dbReference type="PROSITE" id="PS50206">
    <property type="entry name" value="RHODANESE_3"/>
    <property type="match status" value="1"/>
</dbReference>
<dbReference type="Proteomes" id="UP001144297">
    <property type="component" value="Unassembled WGS sequence"/>
</dbReference>
<gene>
    <name evidence="2" type="ORF">TISLANDTSLP1_14110</name>
</gene>
<dbReference type="InterPro" id="IPR001763">
    <property type="entry name" value="Rhodanese-like_dom"/>
</dbReference>
<reference evidence="2" key="1">
    <citation type="submission" date="2022-12" db="EMBL/GenBank/DDBJ databases">
        <title>Reference genome sequencing for broad-spectrum identification of bacterial and archaeal isolates by mass spectrometry.</title>
        <authorList>
            <person name="Sekiguchi Y."/>
            <person name="Tourlousse D.M."/>
        </authorList>
    </citation>
    <scope>NUCLEOTIDE SEQUENCE</scope>
    <source>
        <strain evidence="2">TSL-P1</strain>
    </source>
</reference>
<comment type="caution">
    <text evidence="2">The sequence shown here is derived from an EMBL/GenBank/DDBJ whole genome shotgun (WGS) entry which is preliminary data.</text>
</comment>
<dbReference type="EMBL" id="BSDX01000001">
    <property type="protein sequence ID" value="GLI53718.1"/>
    <property type="molecule type" value="Genomic_DNA"/>
</dbReference>
<evidence type="ECO:0000313" key="3">
    <source>
        <dbReference type="Proteomes" id="UP001144297"/>
    </source>
</evidence>
<keyword evidence="3" id="KW-1185">Reference proteome</keyword>
<dbReference type="Pfam" id="PF00581">
    <property type="entry name" value="Rhodanese"/>
    <property type="match status" value="1"/>
</dbReference>
<evidence type="ECO:0000313" key="2">
    <source>
        <dbReference type="EMBL" id="GLI53718.1"/>
    </source>
</evidence>
<proteinExistence type="predicted"/>
<organism evidence="2 3">
    <name type="scientific">Thermodesulfovibrio yellowstonii</name>
    <dbReference type="NCBI Taxonomy" id="28262"/>
    <lineage>
        <taxon>Bacteria</taxon>
        <taxon>Pseudomonadati</taxon>
        <taxon>Nitrospirota</taxon>
        <taxon>Thermodesulfovibrionia</taxon>
        <taxon>Thermodesulfovibrionales</taxon>
        <taxon>Thermodesulfovibrionaceae</taxon>
        <taxon>Thermodesulfovibrio</taxon>
    </lineage>
</organism>
<dbReference type="SUPFAM" id="SSF52821">
    <property type="entry name" value="Rhodanese/Cell cycle control phosphatase"/>
    <property type="match status" value="1"/>
</dbReference>
<dbReference type="InterPro" id="IPR050229">
    <property type="entry name" value="GlpE_sulfurtransferase"/>
</dbReference>
<sequence length="109" mass="12261">MLDPDLGTIMVEEFKKITGKIPPNMIILDVRDSEKTQMGIIKGAKNIPVNELKDRLNELPKDKEIVVHCATGMRAEMAYNILKEAGYNVKFLDAIIQIKKGGKYTITEN</sequence>
<dbReference type="InterPro" id="IPR036873">
    <property type="entry name" value="Rhodanese-like_dom_sf"/>
</dbReference>